<gene>
    <name evidence="1" type="ORF">ENN90_13140</name>
</gene>
<reference evidence="1" key="1">
    <citation type="journal article" date="2020" name="mSystems">
        <title>Genome- and Community-Level Interaction Insights into Carbon Utilization and Element Cycling Functions of Hydrothermarchaeota in Hydrothermal Sediment.</title>
        <authorList>
            <person name="Zhou Z."/>
            <person name="Liu Y."/>
            <person name="Xu W."/>
            <person name="Pan J."/>
            <person name="Luo Z.H."/>
            <person name="Li M."/>
        </authorList>
    </citation>
    <scope>NUCLEOTIDE SEQUENCE [LARGE SCALE GENOMIC DNA]</scope>
    <source>
        <strain evidence="1">SpSt-1217</strain>
    </source>
</reference>
<sequence>MRAASSLTSDEGTVTASFTVNGIQRTITHPVWVGKPDPSDFYITAVDNYGSPIGPSNGPFQVCPNNYYTFYFYPNYNLPESHHRYGINDIDFYFDFDYDIVTGGYGWAYIVVRNIDGNSYGLVDVDAECGFLSEFKVVNVNEGYCGYLLSFTPNPTTNETTLTIETNSAEKTFDETAQWDLEVYSEIQQLIAKQTNLCGQSAKIQTAGWKEGIYMVRVNYNDEILTGNSEP</sequence>
<organism evidence="1">
    <name type="scientific">Mariniphaga anaerophila</name>
    <dbReference type="NCBI Taxonomy" id="1484053"/>
    <lineage>
        <taxon>Bacteria</taxon>
        <taxon>Pseudomonadati</taxon>
        <taxon>Bacteroidota</taxon>
        <taxon>Bacteroidia</taxon>
        <taxon>Marinilabiliales</taxon>
        <taxon>Prolixibacteraceae</taxon>
        <taxon>Mariniphaga</taxon>
    </lineage>
</organism>
<dbReference type="EMBL" id="DSDK01000734">
    <property type="protein sequence ID" value="HDR52540.1"/>
    <property type="molecule type" value="Genomic_DNA"/>
</dbReference>
<proteinExistence type="predicted"/>
<comment type="caution">
    <text evidence="1">The sequence shown here is derived from an EMBL/GenBank/DDBJ whole genome shotgun (WGS) entry which is preliminary data.</text>
</comment>
<dbReference type="InterPro" id="IPR026444">
    <property type="entry name" value="Secre_tail"/>
</dbReference>
<dbReference type="AlphaFoldDB" id="A0A831LWL4"/>
<protein>
    <submittedName>
        <fullName evidence="1">T9SS type A sorting domain-containing protein</fullName>
    </submittedName>
</protein>
<dbReference type="NCBIfam" id="TIGR04183">
    <property type="entry name" value="Por_Secre_tail"/>
    <property type="match status" value="1"/>
</dbReference>
<accession>A0A831LWL4</accession>
<dbReference type="Proteomes" id="UP000886047">
    <property type="component" value="Unassembled WGS sequence"/>
</dbReference>
<name>A0A831LWL4_9BACT</name>
<evidence type="ECO:0000313" key="1">
    <source>
        <dbReference type="EMBL" id="HDR52540.1"/>
    </source>
</evidence>